<sequence>MTRVLVVDDDALVRTLLRTILEQQGVTVVGDATDGDEVVAAVQAHRPDVVLMDLRMARMSGVEATAAVTRLPDPPAVVVLTSFDAQDLVLAALHAGARGYLAKDAAPAEIADAVRAVAAGGSRLSDRAARALVDHVGADAGAQRAAEAHRRLEVLSDRELEVAVAVSRGLSNAVIAAQSFVSEATVKTQLARAMTKLGLENRVQLATLVDRAGLAEG</sequence>
<dbReference type="PANTHER" id="PTHR43214">
    <property type="entry name" value="TWO-COMPONENT RESPONSE REGULATOR"/>
    <property type="match status" value="1"/>
</dbReference>
<dbReference type="InterPro" id="IPR000792">
    <property type="entry name" value="Tscrpt_reg_LuxR_C"/>
</dbReference>
<name>A0A7X6KX98_9CELL</name>
<keyword evidence="4" id="KW-0804">Transcription</keyword>
<evidence type="ECO:0000259" key="6">
    <source>
        <dbReference type="PROSITE" id="PS50043"/>
    </source>
</evidence>
<gene>
    <name evidence="8" type="ORF">HGA03_14665</name>
</gene>
<accession>A0A7X6KX98</accession>
<evidence type="ECO:0000256" key="2">
    <source>
        <dbReference type="ARBA" id="ARBA00023015"/>
    </source>
</evidence>
<dbReference type="CDD" id="cd17535">
    <property type="entry name" value="REC_NarL-like"/>
    <property type="match status" value="1"/>
</dbReference>
<comment type="caution">
    <text evidence="8">The sequence shown here is derived from an EMBL/GenBank/DDBJ whole genome shotgun (WGS) entry which is preliminary data.</text>
</comment>
<protein>
    <submittedName>
        <fullName evidence="8">Response regulator transcription factor</fullName>
    </submittedName>
</protein>
<dbReference type="Proteomes" id="UP000581206">
    <property type="component" value="Unassembled WGS sequence"/>
</dbReference>
<dbReference type="InterPro" id="IPR011006">
    <property type="entry name" value="CheY-like_superfamily"/>
</dbReference>
<dbReference type="PROSITE" id="PS50043">
    <property type="entry name" value="HTH_LUXR_2"/>
    <property type="match status" value="1"/>
</dbReference>
<dbReference type="Gene3D" id="3.40.50.2300">
    <property type="match status" value="1"/>
</dbReference>
<dbReference type="Pfam" id="PF00196">
    <property type="entry name" value="GerE"/>
    <property type="match status" value="1"/>
</dbReference>
<dbReference type="InterPro" id="IPR001789">
    <property type="entry name" value="Sig_transdc_resp-reg_receiver"/>
</dbReference>
<dbReference type="Pfam" id="PF00072">
    <property type="entry name" value="Response_reg"/>
    <property type="match status" value="1"/>
</dbReference>
<dbReference type="GO" id="GO:0006355">
    <property type="term" value="P:regulation of DNA-templated transcription"/>
    <property type="evidence" value="ECO:0007669"/>
    <property type="project" value="InterPro"/>
</dbReference>
<evidence type="ECO:0000256" key="5">
    <source>
        <dbReference type="PROSITE-ProRule" id="PRU00169"/>
    </source>
</evidence>
<dbReference type="EMBL" id="JAAXOX010000010">
    <property type="protein sequence ID" value="NKY23911.1"/>
    <property type="molecule type" value="Genomic_DNA"/>
</dbReference>
<evidence type="ECO:0000256" key="3">
    <source>
        <dbReference type="ARBA" id="ARBA00023125"/>
    </source>
</evidence>
<dbReference type="SUPFAM" id="SSF46894">
    <property type="entry name" value="C-terminal effector domain of the bipartite response regulators"/>
    <property type="match status" value="1"/>
</dbReference>
<evidence type="ECO:0000259" key="7">
    <source>
        <dbReference type="PROSITE" id="PS50110"/>
    </source>
</evidence>
<dbReference type="SUPFAM" id="SSF52172">
    <property type="entry name" value="CheY-like"/>
    <property type="match status" value="1"/>
</dbReference>
<feature type="domain" description="Response regulatory" evidence="7">
    <location>
        <begin position="3"/>
        <end position="118"/>
    </location>
</feature>
<feature type="modified residue" description="4-aspartylphosphate" evidence="5">
    <location>
        <position position="53"/>
    </location>
</feature>
<dbReference type="AlphaFoldDB" id="A0A7X6KX98"/>
<evidence type="ECO:0000313" key="9">
    <source>
        <dbReference type="Proteomes" id="UP000581206"/>
    </source>
</evidence>
<dbReference type="InterPro" id="IPR058245">
    <property type="entry name" value="NreC/VraR/RcsB-like_REC"/>
</dbReference>
<reference evidence="8 9" key="1">
    <citation type="submission" date="2020-04" db="EMBL/GenBank/DDBJ databases">
        <title>MicrobeNet Type strains.</title>
        <authorList>
            <person name="Nicholson A.C."/>
        </authorList>
    </citation>
    <scope>NUCLEOTIDE SEQUENCE [LARGE SCALE GENOMIC DNA]</scope>
    <source>
        <strain evidence="8 9">ATCC BAA-788</strain>
    </source>
</reference>
<keyword evidence="2" id="KW-0805">Transcription regulation</keyword>
<evidence type="ECO:0000313" key="8">
    <source>
        <dbReference type="EMBL" id="NKY23911.1"/>
    </source>
</evidence>
<dbReference type="PRINTS" id="PR00038">
    <property type="entry name" value="HTHLUXR"/>
</dbReference>
<evidence type="ECO:0000256" key="4">
    <source>
        <dbReference type="ARBA" id="ARBA00023163"/>
    </source>
</evidence>
<proteinExistence type="predicted"/>
<dbReference type="SMART" id="SM00421">
    <property type="entry name" value="HTH_LUXR"/>
    <property type="match status" value="1"/>
</dbReference>
<organism evidence="8 9">
    <name type="scientific">Cellulomonas denverensis</name>
    <dbReference type="NCBI Taxonomy" id="264297"/>
    <lineage>
        <taxon>Bacteria</taxon>
        <taxon>Bacillati</taxon>
        <taxon>Actinomycetota</taxon>
        <taxon>Actinomycetes</taxon>
        <taxon>Micrococcales</taxon>
        <taxon>Cellulomonadaceae</taxon>
        <taxon>Cellulomonas</taxon>
    </lineage>
</organism>
<dbReference type="InterPro" id="IPR039420">
    <property type="entry name" value="WalR-like"/>
</dbReference>
<keyword evidence="9" id="KW-1185">Reference proteome</keyword>
<dbReference type="SMART" id="SM00448">
    <property type="entry name" value="REC"/>
    <property type="match status" value="1"/>
</dbReference>
<dbReference type="PROSITE" id="PS50110">
    <property type="entry name" value="RESPONSE_REGULATORY"/>
    <property type="match status" value="1"/>
</dbReference>
<dbReference type="CDD" id="cd06170">
    <property type="entry name" value="LuxR_C_like"/>
    <property type="match status" value="1"/>
</dbReference>
<feature type="domain" description="HTH luxR-type" evidence="6">
    <location>
        <begin position="148"/>
        <end position="213"/>
    </location>
</feature>
<evidence type="ECO:0000256" key="1">
    <source>
        <dbReference type="ARBA" id="ARBA00022553"/>
    </source>
</evidence>
<dbReference type="GO" id="GO:0000160">
    <property type="term" value="P:phosphorelay signal transduction system"/>
    <property type="evidence" value="ECO:0007669"/>
    <property type="project" value="InterPro"/>
</dbReference>
<keyword evidence="1 5" id="KW-0597">Phosphoprotein</keyword>
<dbReference type="GO" id="GO:0003677">
    <property type="term" value="F:DNA binding"/>
    <property type="evidence" value="ECO:0007669"/>
    <property type="project" value="UniProtKB-KW"/>
</dbReference>
<dbReference type="InterPro" id="IPR016032">
    <property type="entry name" value="Sig_transdc_resp-reg_C-effctor"/>
</dbReference>
<dbReference type="PANTHER" id="PTHR43214:SF24">
    <property type="entry name" value="TRANSCRIPTIONAL REGULATORY PROTEIN NARL-RELATED"/>
    <property type="match status" value="1"/>
</dbReference>
<keyword evidence="3" id="KW-0238">DNA-binding</keyword>
<dbReference type="RefSeq" id="WP_168631045.1">
    <property type="nucleotide sequence ID" value="NZ_BONL01000005.1"/>
</dbReference>